<evidence type="ECO:0000313" key="2">
    <source>
        <dbReference type="EMBL" id="MCF2946559.1"/>
    </source>
</evidence>
<proteinExistence type="predicted"/>
<feature type="domain" description="DUF4340" evidence="1">
    <location>
        <begin position="76"/>
        <end position="245"/>
    </location>
</feature>
<protein>
    <submittedName>
        <fullName evidence="2">DUF4340 domain-containing protein</fullName>
    </submittedName>
</protein>
<dbReference type="EMBL" id="JAKGAS010000001">
    <property type="protein sequence ID" value="MCF2946559.1"/>
    <property type="molecule type" value="Genomic_DNA"/>
</dbReference>
<name>A0ABS9D0V8_9ALTE</name>
<dbReference type="Proteomes" id="UP001521137">
    <property type="component" value="Unassembled WGS sequence"/>
</dbReference>
<accession>A0ABS9D0V8</accession>
<gene>
    <name evidence="2" type="ORF">L0668_00420</name>
</gene>
<evidence type="ECO:0000313" key="3">
    <source>
        <dbReference type="Proteomes" id="UP001521137"/>
    </source>
</evidence>
<reference evidence="2 3" key="1">
    <citation type="submission" date="2022-01" db="EMBL/GenBank/DDBJ databases">
        <title>Paraglaciecola sp. G1-23.</title>
        <authorList>
            <person name="Jin M.S."/>
            <person name="Han D.M."/>
            <person name="Kim H.M."/>
            <person name="Jeon C.O."/>
        </authorList>
    </citation>
    <scope>NUCLEOTIDE SEQUENCE [LARGE SCALE GENOMIC DNA]</scope>
    <source>
        <strain evidence="2 3">G1-23</strain>
    </source>
</reference>
<organism evidence="2 3">
    <name type="scientific">Paraglaciecola algarum</name>
    <dbReference type="NCBI Taxonomy" id="3050085"/>
    <lineage>
        <taxon>Bacteria</taxon>
        <taxon>Pseudomonadati</taxon>
        <taxon>Pseudomonadota</taxon>
        <taxon>Gammaproteobacteria</taxon>
        <taxon>Alteromonadales</taxon>
        <taxon>Alteromonadaceae</taxon>
        <taxon>Paraglaciecola</taxon>
    </lineage>
</organism>
<dbReference type="Pfam" id="PF14238">
    <property type="entry name" value="DUF4340"/>
    <property type="match status" value="1"/>
</dbReference>
<dbReference type="InterPro" id="IPR025641">
    <property type="entry name" value="DUF4340"/>
</dbReference>
<dbReference type="RefSeq" id="WP_235310088.1">
    <property type="nucleotide sequence ID" value="NZ_JAKGAS010000001.1"/>
</dbReference>
<keyword evidence="3" id="KW-1185">Reference proteome</keyword>
<comment type="caution">
    <text evidence="2">The sequence shown here is derived from an EMBL/GenBank/DDBJ whole genome shotgun (WGS) entry which is preliminary data.</text>
</comment>
<sequence length="339" mass="38149">MNKQLMVLISLVVVSVAAGTWLLQKPSTDEFETQLLFQDLNAVAENIDTVKIENSAGSLLSAFKSEGEWLAKAGYSDESYPVDQSKLSDLVTTLLQTKIIEAKTKVKRKHHRLGLQDISVEDSVARLVTIQAGSQSWQVLVGNSFDLGEGHYVRLVDQAQTWRLDKTIDLPIEPFAWLTHPILPFTEQNILAVSRVDGSSWSMFRDDSNQSFSLTELPKDRELQYQGILDGFVSSLIGLDYEELVAPESTFVDSLEVVTRLEMTTKRFGVINVIVSQGKDIHYAHFESAENNEYWQNWYYQISSYAAQQLNKSIDDFLSPTESNTVSKPLVVEEEASVE</sequence>
<evidence type="ECO:0000259" key="1">
    <source>
        <dbReference type="Pfam" id="PF14238"/>
    </source>
</evidence>